<keyword evidence="1" id="KW-0732">Signal</keyword>
<proteinExistence type="predicted"/>
<keyword evidence="3" id="KW-1185">Reference proteome</keyword>
<dbReference type="AlphaFoldDB" id="A0A330LQV5"/>
<protein>
    <submittedName>
        <fullName evidence="2">Phosphoglycerate transport regulatory protein PgtC</fullName>
    </submittedName>
</protein>
<dbReference type="Pfam" id="PF13343">
    <property type="entry name" value="SBP_bac_6"/>
    <property type="match status" value="1"/>
</dbReference>
<dbReference type="SUPFAM" id="SSF53850">
    <property type="entry name" value="Periplasmic binding protein-like II"/>
    <property type="match status" value="1"/>
</dbReference>
<dbReference type="GO" id="GO:0030288">
    <property type="term" value="C:outer membrane-bounded periplasmic space"/>
    <property type="evidence" value="ECO:0007669"/>
    <property type="project" value="TreeGrafter"/>
</dbReference>
<sequence>MVIMSNKKGLITLLIFLLASGKCLAIERKPIVILTTLSEHAISQLVDKYHAFSPNADVRIIFRRTHSMLRLLEKNNYQNIDIVISSSPVLFHRLANNNKLHTMSPTYNVPSWLAPHILDISGKVTPFGYSGFGLMYNKQYLTSHGLQAPKTWEALTNAQYFQHITMSTPSRSGTTNLMVENILQHYGWEDGWQLLMQIGGNIAFISSRSFGVNEAVSRGLIGAGPVIDSYAINSMKVFDYVNFNYLPNSILMPTYIGIAKNSLHINDAIKFIDFLRSKSGQQLLKKTSIAKFSLSQPKLAETTAFILNKQLVHSRDTLISLLFDQAITEQLHQLNITWQSIHQLESLVDLSPGALKKLARAKQYASQVPVTSAQSISEEYLTLFNNGNAKRGRDPVVVKELQKWKETLRQNLQQANFLTNQLHQE</sequence>
<dbReference type="PANTHER" id="PTHR30006:SF25">
    <property type="entry name" value="PHOSPHOGLYCERATE TRANSPORT REGULATORY PROTEIN PGTC"/>
    <property type="match status" value="1"/>
</dbReference>
<name>A0A330LQV5_9GAMM</name>
<dbReference type="Gene3D" id="3.40.190.10">
    <property type="entry name" value="Periplasmic binding protein-like II"/>
    <property type="match status" value="2"/>
</dbReference>
<dbReference type="PANTHER" id="PTHR30006">
    <property type="entry name" value="THIAMINE-BINDING PERIPLASMIC PROTEIN-RELATED"/>
    <property type="match status" value="1"/>
</dbReference>
<gene>
    <name evidence="2" type="ORF">MORIYA_1760</name>
</gene>
<dbReference type="EMBL" id="LS483250">
    <property type="protein sequence ID" value="SQD78238.1"/>
    <property type="molecule type" value="Genomic_DNA"/>
</dbReference>
<dbReference type="OrthoDB" id="305758at2"/>
<evidence type="ECO:0000313" key="3">
    <source>
        <dbReference type="Proteomes" id="UP000250163"/>
    </source>
</evidence>
<accession>A0A330LQV5</accession>
<evidence type="ECO:0000313" key="2">
    <source>
        <dbReference type="EMBL" id="SQD78238.1"/>
    </source>
</evidence>
<dbReference type="KEGG" id="mya:MORIYA_1760"/>
<evidence type="ECO:0000256" key="1">
    <source>
        <dbReference type="ARBA" id="ARBA00022729"/>
    </source>
</evidence>
<reference evidence="3" key="1">
    <citation type="submission" date="2018-05" db="EMBL/GenBank/DDBJ databases">
        <authorList>
            <person name="Cea G.-C."/>
            <person name="William W."/>
        </authorList>
    </citation>
    <scope>NUCLEOTIDE SEQUENCE [LARGE SCALE GENOMIC DNA]</scope>
    <source>
        <strain evidence="3">DB21MT 5</strain>
    </source>
</reference>
<organism evidence="2 3">
    <name type="scientific">Moritella yayanosii</name>
    <dbReference type="NCBI Taxonomy" id="69539"/>
    <lineage>
        <taxon>Bacteria</taxon>
        <taxon>Pseudomonadati</taxon>
        <taxon>Pseudomonadota</taxon>
        <taxon>Gammaproteobacteria</taxon>
        <taxon>Alteromonadales</taxon>
        <taxon>Moritellaceae</taxon>
        <taxon>Moritella</taxon>
    </lineage>
</organism>
<dbReference type="Proteomes" id="UP000250163">
    <property type="component" value="Chromosome MORIYA"/>
</dbReference>